<organism evidence="3 4">
    <name type="scientific">Phormidium yuhuli AB48</name>
    <dbReference type="NCBI Taxonomy" id="2940671"/>
    <lineage>
        <taxon>Bacteria</taxon>
        <taxon>Bacillati</taxon>
        <taxon>Cyanobacteriota</taxon>
        <taxon>Cyanophyceae</taxon>
        <taxon>Oscillatoriophycideae</taxon>
        <taxon>Oscillatoriales</taxon>
        <taxon>Oscillatoriaceae</taxon>
        <taxon>Phormidium</taxon>
        <taxon>Phormidium yuhuli</taxon>
    </lineage>
</organism>
<evidence type="ECO:0000256" key="1">
    <source>
        <dbReference type="ARBA" id="ARBA00005953"/>
    </source>
</evidence>
<dbReference type="PANTHER" id="PTHR31793:SF37">
    <property type="entry name" value="ACYL-COA THIOESTER HYDROLASE YBGC"/>
    <property type="match status" value="1"/>
</dbReference>
<accession>A0ABY5AVG7</accession>
<dbReference type="CDD" id="cd00586">
    <property type="entry name" value="4HBT"/>
    <property type="match status" value="1"/>
</dbReference>
<keyword evidence="4" id="KW-1185">Reference proteome</keyword>
<proteinExistence type="inferred from homology"/>
<dbReference type="InterPro" id="IPR029069">
    <property type="entry name" value="HotDog_dom_sf"/>
</dbReference>
<dbReference type="Gene3D" id="3.10.129.10">
    <property type="entry name" value="Hotdog Thioesterase"/>
    <property type="match status" value="1"/>
</dbReference>
<dbReference type="InterPro" id="IPR006684">
    <property type="entry name" value="YbgC/YbaW"/>
</dbReference>
<gene>
    <name evidence="3" type="ORF">NEA10_00190</name>
</gene>
<dbReference type="RefSeq" id="WP_252665421.1">
    <property type="nucleotide sequence ID" value="NZ_CP098611.1"/>
</dbReference>
<comment type="similarity">
    <text evidence="1">Belongs to the 4-hydroxybenzoyl-CoA thioesterase family.</text>
</comment>
<dbReference type="InterPro" id="IPR050563">
    <property type="entry name" value="4-hydroxybenzoyl-CoA_TE"/>
</dbReference>
<dbReference type="EMBL" id="CP098611">
    <property type="protein sequence ID" value="USR93242.1"/>
    <property type="molecule type" value="Genomic_DNA"/>
</dbReference>
<evidence type="ECO:0000313" key="4">
    <source>
        <dbReference type="Proteomes" id="UP001056708"/>
    </source>
</evidence>
<keyword evidence="2" id="KW-0378">Hydrolase</keyword>
<dbReference type="Pfam" id="PF13279">
    <property type="entry name" value="4HBT_2"/>
    <property type="match status" value="1"/>
</dbReference>
<sequence>MRDSEHLPTGAIQNRSVVGDGLWFEYPVRAHPHHTDYGGVVWHGQYIAWMEEARVECLRSIGIDYEDLVALGCELLVVELSTRYHRAMRLGETAIVRTSMEPGAGVRLNWDYQIVPMEGGEPFLSARITLVTVDREKGKIMRRLPPVLHEVFAKLAQTSS</sequence>
<dbReference type="SUPFAM" id="SSF54637">
    <property type="entry name" value="Thioesterase/thiol ester dehydrase-isomerase"/>
    <property type="match status" value="1"/>
</dbReference>
<protein>
    <submittedName>
        <fullName evidence="3">Acyl-CoA thioesterase</fullName>
    </submittedName>
</protein>
<evidence type="ECO:0000313" key="3">
    <source>
        <dbReference type="EMBL" id="USR93242.1"/>
    </source>
</evidence>
<dbReference type="Proteomes" id="UP001056708">
    <property type="component" value="Chromosome"/>
</dbReference>
<dbReference type="PANTHER" id="PTHR31793">
    <property type="entry name" value="4-HYDROXYBENZOYL-COA THIOESTERASE FAMILY MEMBER"/>
    <property type="match status" value="1"/>
</dbReference>
<dbReference type="PIRSF" id="PIRSF003230">
    <property type="entry name" value="YbgC"/>
    <property type="match status" value="1"/>
</dbReference>
<reference evidence="3" key="1">
    <citation type="submission" date="2022-06" db="EMBL/GenBank/DDBJ databases">
        <title>Genome sequence of Phormidium yuhuli AB48 isolated from an industrial photobioreactor environment.</title>
        <authorList>
            <person name="Qiu Y."/>
            <person name="Noonan A.J.C."/>
            <person name="Dofher K."/>
            <person name="Koch M."/>
            <person name="Kieft B."/>
            <person name="Lin X."/>
            <person name="Ziels R.M."/>
            <person name="Hallam S.J."/>
        </authorList>
    </citation>
    <scope>NUCLEOTIDE SEQUENCE</scope>
    <source>
        <strain evidence="3">AB48</strain>
    </source>
</reference>
<name>A0ABY5AVG7_9CYAN</name>
<evidence type="ECO:0000256" key="2">
    <source>
        <dbReference type="ARBA" id="ARBA00022801"/>
    </source>
</evidence>